<organism evidence="2">
    <name type="scientific">Soboliphyme baturini</name>
    <dbReference type="NCBI Taxonomy" id="241478"/>
    <lineage>
        <taxon>Eukaryota</taxon>
        <taxon>Metazoa</taxon>
        <taxon>Ecdysozoa</taxon>
        <taxon>Nematoda</taxon>
        <taxon>Enoplea</taxon>
        <taxon>Dorylaimia</taxon>
        <taxon>Dioctophymatida</taxon>
        <taxon>Dioctophymatoidea</taxon>
        <taxon>Soboliphymatidae</taxon>
        <taxon>Soboliphyme</taxon>
    </lineage>
</organism>
<dbReference type="InterPro" id="IPR003116">
    <property type="entry name" value="RBD_dom"/>
</dbReference>
<dbReference type="SUPFAM" id="SSF54236">
    <property type="entry name" value="Ubiquitin-like"/>
    <property type="match status" value="1"/>
</dbReference>
<evidence type="ECO:0000313" key="2">
    <source>
        <dbReference type="WBParaSite" id="SBAD_0000282901-mRNA-1"/>
    </source>
</evidence>
<dbReference type="InterPro" id="IPR029071">
    <property type="entry name" value="Ubiquitin-like_domsf"/>
</dbReference>
<accession>A0A183IGF5</accession>
<dbReference type="AlphaFoldDB" id="A0A183IGF5"/>
<dbReference type="Pfam" id="PF02196">
    <property type="entry name" value="RBD"/>
    <property type="match status" value="1"/>
</dbReference>
<protein>
    <submittedName>
        <fullName evidence="2">RBD domain-containing protein</fullName>
    </submittedName>
</protein>
<dbReference type="GO" id="GO:0007165">
    <property type="term" value="P:signal transduction"/>
    <property type="evidence" value="ECO:0007669"/>
    <property type="project" value="InterPro"/>
</dbReference>
<evidence type="ECO:0000259" key="1">
    <source>
        <dbReference type="Pfam" id="PF02196"/>
    </source>
</evidence>
<reference evidence="2" key="1">
    <citation type="submission" date="2016-06" db="UniProtKB">
        <authorList>
            <consortium name="WormBaseParasite"/>
        </authorList>
    </citation>
    <scope>IDENTIFICATION</scope>
</reference>
<proteinExistence type="predicted"/>
<name>A0A183IGF5_9BILA</name>
<feature type="domain" description="RBD" evidence="1">
    <location>
        <begin position="188"/>
        <end position="233"/>
    </location>
</feature>
<sequence length="246" mass="26758">LVPSSSFRQSSSAVVVLLRLRLAEGNDQVLIADFSQSASVPPTACAALGNPVDDRSGIIFNDVNTMTDRSDDVYKKLDRIVGPSLLNYPGHRRPCQRAQNLMRYDNANKWASEPCTSLDPLHSGDMIFDSREVGDEPQVKGRHLDASITANEKDFFTVKMCKSLSSESLPNDAVEASDGAAVETLVAIKGVTLKEALSGVAEKHQINLECINVFVKSSSTPLPFDTDVSFLGGLKLFMKTMLKTVH</sequence>
<dbReference type="WBParaSite" id="SBAD_0000282901-mRNA-1">
    <property type="protein sequence ID" value="SBAD_0000282901-mRNA-1"/>
    <property type="gene ID" value="SBAD_0000282901"/>
</dbReference>
<dbReference type="Gene3D" id="3.10.20.90">
    <property type="entry name" value="Phosphatidylinositol 3-kinase Catalytic Subunit, Chain A, domain 1"/>
    <property type="match status" value="1"/>
</dbReference>